<dbReference type="InterPro" id="IPR000961">
    <property type="entry name" value="AGC-kinase_C"/>
</dbReference>
<protein>
    <submittedName>
        <fullName evidence="11">Uncharacterized protein</fullName>
    </submittedName>
</protein>
<sequence>MKEIKSLFLALLKKDSSKSNQSLTEEDTKSTTNPQTSISRVFDSEIDDSFFGSISEGNESVLVQKIPRRSSQPASAIPLTHSNSMNEALWQAALQNKAELCRELLQKSFYGDAVADVNFKGDNNDTSLHVAAQEGFLRVCEILLDYGERTDIDAKNSQGRTALHIACMNGYLQLAQLLVRSGAEIDVTDNDGNTPLHLASQNSHNGLLIWLLSKKPSLFIENNQDKTAAEVAGSEETDKIFQKYINKSGSQTPSSGSRVETQRVSILYMSTAEEPQNPEKVSPFDFELLQELGKGSFGEVYLVRKTATQNLYAMKVLRKDRIMAQNLIKYALTERNVMSYVKHPFIVSLNYAFQTPEKLFLILDYCPGGDLGLMLTKEKRFSEEKAKIYLAEVTLALEELHKKGIIFRDLKPDNVVIDEEGHALLTDFGLSKEGVHDNYVTKSFCGSLAYLAPEMIRRQGHGKSVDWYLLGVLLYEMLVGIPPYFSANREELISNIQKGKLRLPSSLSTEAKCLIKNLLQRDPNIRLGARKDAEEIKSHEFFRGIDWQSALRRELRPPIPERKELKQENIDPIKVYGDLSIGEQGNAISGWSFVSC</sequence>
<dbReference type="SUPFAM" id="SSF48403">
    <property type="entry name" value="Ankyrin repeat"/>
    <property type="match status" value="1"/>
</dbReference>
<dbReference type="PROSITE" id="PS50297">
    <property type="entry name" value="ANK_REP_REGION"/>
    <property type="match status" value="3"/>
</dbReference>
<dbReference type="CDD" id="cd05123">
    <property type="entry name" value="STKc_AGC"/>
    <property type="match status" value="1"/>
</dbReference>
<evidence type="ECO:0000259" key="9">
    <source>
        <dbReference type="PROSITE" id="PS50011"/>
    </source>
</evidence>
<dbReference type="FunFam" id="3.30.200.20:FF:000042">
    <property type="entry name" value="Aurora kinase A"/>
    <property type="match status" value="1"/>
</dbReference>
<keyword evidence="1" id="KW-0723">Serine/threonine-protein kinase</keyword>
<dbReference type="SMART" id="SM00220">
    <property type="entry name" value="S_TKc"/>
    <property type="match status" value="1"/>
</dbReference>
<reference evidence="11" key="1">
    <citation type="submission" date="2021-09" db="EMBL/GenBank/DDBJ databases">
        <authorList>
            <consortium name="AG Swart"/>
            <person name="Singh M."/>
            <person name="Singh A."/>
            <person name="Seah K."/>
            <person name="Emmerich C."/>
        </authorList>
    </citation>
    <scope>NUCLEOTIDE SEQUENCE</scope>
    <source>
        <strain evidence="11">ATCC30299</strain>
    </source>
</reference>
<dbReference type="Pfam" id="PF00069">
    <property type="entry name" value="Pkinase"/>
    <property type="match status" value="1"/>
</dbReference>
<dbReference type="PROSITE" id="PS50088">
    <property type="entry name" value="ANK_REPEAT"/>
    <property type="match status" value="3"/>
</dbReference>
<dbReference type="PROSITE" id="PS50011">
    <property type="entry name" value="PROTEIN_KINASE_DOM"/>
    <property type="match status" value="1"/>
</dbReference>
<dbReference type="GO" id="GO:0004674">
    <property type="term" value="F:protein serine/threonine kinase activity"/>
    <property type="evidence" value="ECO:0007669"/>
    <property type="project" value="UniProtKB-KW"/>
</dbReference>
<keyword evidence="4" id="KW-0418">Kinase</keyword>
<evidence type="ECO:0000313" key="12">
    <source>
        <dbReference type="Proteomes" id="UP001162131"/>
    </source>
</evidence>
<organism evidence="11 12">
    <name type="scientific">Blepharisma stoltei</name>
    <dbReference type="NCBI Taxonomy" id="1481888"/>
    <lineage>
        <taxon>Eukaryota</taxon>
        <taxon>Sar</taxon>
        <taxon>Alveolata</taxon>
        <taxon>Ciliophora</taxon>
        <taxon>Postciliodesmatophora</taxon>
        <taxon>Heterotrichea</taxon>
        <taxon>Heterotrichida</taxon>
        <taxon>Blepharismidae</taxon>
        <taxon>Blepharisma</taxon>
    </lineage>
</organism>
<dbReference type="Pfam" id="PF12796">
    <property type="entry name" value="Ank_2"/>
    <property type="match status" value="1"/>
</dbReference>
<dbReference type="Proteomes" id="UP001162131">
    <property type="component" value="Unassembled WGS sequence"/>
</dbReference>
<evidence type="ECO:0000256" key="7">
    <source>
        <dbReference type="PROSITE-ProRule" id="PRU10141"/>
    </source>
</evidence>
<proteinExistence type="predicted"/>
<evidence type="ECO:0000256" key="1">
    <source>
        <dbReference type="ARBA" id="ARBA00022527"/>
    </source>
</evidence>
<evidence type="ECO:0000259" key="10">
    <source>
        <dbReference type="PROSITE" id="PS51285"/>
    </source>
</evidence>
<dbReference type="SMART" id="SM00248">
    <property type="entry name" value="ANK"/>
    <property type="match status" value="4"/>
</dbReference>
<dbReference type="FunFam" id="1.10.510.10:FF:000210">
    <property type="entry name" value="Non-specific serine/threonine protein kinase"/>
    <property type="match status" value="1"/>
</dbReference>
<evidence type="ECO:0000313" key="11">
    <source>
        <dbReference type="EMBL" id="CAG9316372.1"/>
    </source>
</evidence>
<dbReference type="InterPro" id="IPR036770">
    <property type="entry name" value="Ankyrin_rpt-contain_sf"/>
</dbReference>
<comment type="caution">
    <text evidence="11">The sequence shown here is derived from an EMBL/GenBank/DDBJ whole genome shotgun (WGS) entry which is preliminary data.</text>
</comment>
<dbReference type="InterPro" id="IPR045270">
    <property type="entry name" value="STKc_AGC"/>
</dbReference>
<feature type="repeat" description="ANK" evidence="6">
    <location>
        <begin position="158"/>
        <end position="190"/>
    </location>
</feature>
<dbReference type="Gene3D" id="1.25.40.20">
    <property type="entry name" value="Ankyrin repeat-containing domain"/>
    <property type="match status" value="1"/>
</dbReference>
<dbReference type="Gene3D" id="3.30.200.20">
    <property type="entry name" value="Phosphorylase Kinase, domain 1"/>
    <property type="match status" value="1"/>
</dbReference>
<keyword evidence="3 7" id="KW-0547">Nucleotide-binding</keyword>
<feature type="domain" description="Protein kinase" evidence="9">
    <location>
        <begin position="286"/>
        <end position="542"/>
    </location>
</feature>
<feature type="repeat" description="ANK" evidence="6">
    <location>
        <begin position="123"/>
        <end position="155"/>
    </location>
</feature>
<feature type="repeat" description="ANK" evidence="6">
    <location>
        <begin position="191"/>
        <end position="223"/>
    </location>
</feature>
<dbReference type="PROSITE" id="PS00107">
    <property type="entry name" value="PROTEIN_KINASE_ATP"/>
    <property type="match status" value="1"/>
</dbReference>
<dbReference type="PROSITE" id="PS51285">
    <property type="entry name" value="AGC_KINASE_CTER"/>
    <property type="match status" value="1"/>
</dbReference>
<evidence type="ECO:0000256" key="5">
    <source>
        <dbReference type="ARBA" id="ARBA00022840"/>
    </source>
</evidence>
<keyword evidence="12" id="KW-1185">Reference proteome</keyword>
<feature type="domain" description="AGC-kinase C-terminal" evidence="10">
    <location>
        <begin position="543"/>
        <end position="596"/>
    </location>
</feature>
<dbReference type="PANTHER" id="PTHR24351">
    <property type="entry name" value="RIBOSOMAL PROTEIN S6 KINASE"/>
    <property type="match status" value="1"/>
</dbReference>
<dbReference type="AlphaFoldDB" id="A0AAU9IT36"/>
<accession>A0AAU9IT36</accession>
<dbReference type="GO" id="GO:0005524">
    <property type="term" value="F:ATP binding"/>
    <property type="evidence" value="ECO:0007669"/>
    <property type="project" value="UniProtKB-UniRule"/>
</dbReference>
<dbReference type="Gene3D" id="1.10.510.10">
    <property type="entry name" value="Transferase(Phosphotransferase) domain 1"/>
    <property type="match status" value="1"/>
</dbReference>
<feature type="binding site" evidence="7">
    <location>
        <position position="315"/>
    </location>
    <ligand>
        <name>ATP</name>
        <dbReference type="ChEBI" id="CHEBI:30616"/>
    </ligand>
</feature>
<evidence type="ECO:0000256" key="4">
    <source>
        <dbReference type="ARBA" id="ARBA00022777"/>
    </source>
</evidence>
<keyword evidence="6" id="KW-0040">ANK repeat</keyword>
<feature type="region of interest" description="Disordered" evidence="8">
    <location>
        <begin position="16"/>
        <end position="38"/>
    </location>
</feature>
<evidence type="ECO:0000256" key="8">
    <source>
        <dbReference type="SAM" id="MobiDB-lite"/>
    </source>
</evidence>
<dbReference type="EMBL" id="CAJZBQ010000015">
    <property type="protein sequence ID" value="CAG9316372.1"/>
    <property type="molecule type" value="Genomic_DNA"/>
</dbReference>
<keyword evidence="2" id="KW-0808">Transferase</keyword>
<evidence type="ECO:0000256" key="2">
    <source>
        <dbReference type="ARBA" id="ARBA00022679"/>
    </source>
</evidence>
<dbReference type="InterPro" id="IPR002110">
    <property type="entry name" value="Ankyrin_rpt"/>
</dbReference>
<gene>
    <name evidence="11" type="ORF">BSTOLATCC_MIC15803</name>
</gene>
<dbReference type="InterPro" id="IPR011009">
    <property type="entry name" value="Kinase-like_dom_sf"/>
</dbReference>
<evidence type="ECO:0000256" key="6">
    <source>
        <dbReference type="PROSITE-ProRule" id="PRU00023"/>
    </source>
</evidence>
<dbReference type="SUPFAM" id="SSF56112">
    <property type="entry name" value="Protein kinase-like (PK-like)"/>
    <property type="match status" value="1"/>
</dbReference>
<dbReference type="InterPro" id="IPR000719">
    <property type="entry name" value="Prot_kinase_dom"/>
</dbReference>
<keyword evidence="5 7" id="KW-0067">ATP-binding</keyword>
<evidence type="ECO:0000256" key="3">
    <source>
        <dbReference type="ARBA" id="ARBA00022741"/>
    </source>
</evidence>
<name>A0AAU9IT36_9CILI</name>
<dbReference type="InterPro" id="IPR017441">
    <property type="entry name" value="Protein_kinase_ATP_BS"/>
</dbReference>